<name>A0A383CDZ9_9ZZZZ</name>
<evidence type="ECO:0008006" key="2">
    <source>
        <dbReference type="Google" id="ProtNLM"/>
    </source>
</evidence>
<gene>
    <name evidence="1" type="ORF">METZ01_LOCUS483441</name>
</gene>
<protein>
    <recommendedName>
        <fullName evidence="2">Glycosyltransferase subfamily 4-like N-terminal domain-containing protein</fullName>
    </recommendedName>
</protein>
<feature type="non-terminal residue" evidence="1">
    <location>
        <position position="167"/>
    </location>
</feature>
<dbReference type="AlphaFoldDB" id="A0A383CDZ9"/>
<accession>A0A383CDZ9</accession>
<dbReference type="EMBL" id="UINC01208175">
    <property type="protein sequence ID" value="SVE30587.1"/>
    <property type="molecule type" value="Genomic_DNA"/>
</dbReference>
<reference evidence="1" key="1">
    <citation type="submission" date="2018-05" db="EMBL/GenBank/DDBJ databases">
        <authorList>
            <person name="Lanie J.A."/>
            <person name="Ng W.-L."/>
            <person name="Kazmierczak K.M."/>
            <person name="Andrzejewski T.M."/>
            <person name="Davidsen T.M."/>
            <person name="Wayne K.J."/>
            <person name="Tettelin H."/>
            <person name="Glass J.I."/>
            <person name="Rusch D."/>
            <person name="Podicherti R."/>
            <person name="Tsui H.-C.T."/>
            <person name="Winkler M.E."/>
        </authorList>
    </citation>
    <scope>NUCLEOTIDE SEQUENCE</scope>
</reference>
<feature type="non-terminal residue" evidence="1">
    <location>
        <position position="1"/>
    </location>
</feature>
<sequence length="167" mass="19590">VIINWFLPFSNYNVRIYSRFKRLFGENPLIITKSKTILGLLRCLQIIPYLENIGIRCNINNFEKKADITIFVRWQDSKAFELLKREKDKGSKVIFDLNVNYFDSAGTFPGNYGVKEQNVKEVKLMVTEADVITCASKYIRDRALDYNSNSEYIPDSVNLKHFRFQKK</sequence>
<evidence type="ECO:0000313" key="1">
    <source>
        <dbReference type="EMBL" id="SVE30587.1"/>
    </source>
</evidence>
<proteinExistence type="predicted"/>
<organism evidence="1">
    <name type="scientific">marine metagenome</name>
    <dbReference type="NCBI Taxonomy" id="408172"/>
    <lineage>
        <taxon>unclassified sequences</taxon>
        <taxon>metagenomes</taxon>
        <taxon>ecological metagenomes</taxon>
    </lineage>
</organism>